<sequence>MSYIDVTIKDIVGKIGNNEIYLPAIQRRFVWGYEQIEKLFDSIMLGYPIGTFLFWKVEKPKTNDYTFYKFIQEYHERDSLNELAPKPEMKDVIIGVLDGQQRLSSMYLALQGSYAYKKPRARWDNDDAFPKRLLYLNLLRNHQTDDEGSITYEFKFLTVTEAKYKDEKCFWFPIKEALKWKEANDYIKYATEKGYLTNGIFIDILTTLWQRITQDKIINYFEVVADHLDDILDIFIRVNSGGTVLSKSDLLFSTIVANWEQAREEIEDLLKNINGKGDKFNFDNDFIMRTCLVLTDSPVLFKVHNFKKENVLKIKDNWQTIKDAIKTTVDIIAEFGFSQENLTSKNAIIPISYYIYKGGNLSINNKNLMRKYLVASLLKLVYGGKGDQVLDTIRNVLRKEKSDGSYILKSNDFPLAKLYSTKLPAEKSLLFTDEDIDELFEYKKSPYTFMVLSLLYPNLKLGQVKFHQDHLHPASSFTAMNLKQSCVPNIKWTTFQDAKDKLANLQLLEENENESKSKTPLKKWFDSNIVDKANYRTLNFIPNVDLELTNFELFIEERKKLMSKRFKEIIMN</sequence>
<feature type="domain" description="GmrSD restriction endonucleases N-terminal" evidence="1">
    <location>
        <begin position="8"/>
        <end position="254"/>
    </location>
</feature>
<gene>
    <name evidence="2" type="ordered locus">Desor_0956</name>
</gene>
<keyword evidence="3" id="KW-1185">Reference proteome</keyword>
<dbReference type="PANTHER" id="PTHR37292:SF2">
    <property type="entry name" value="DUF262 DOMAIN-CONTAINING PROTEIN"/>
    <property type="match status" value="1"/>
</dbReference>
<dbReference type="InterPro" id="IPR004919">
    <property type="entry name" value="GmrSD_N"/>
</dbReference>
<dbReference type="OrthoDB" id="9798761at2"/>
<dbReference type="PANTHER" id="PTHR37292">
    <property type="entry name" value="VNG6097C"/>
    <property type="match status" value="1"/>
</dbReference>
<evidence type="ECO:0000313" key="3">
    <source>
        <dbReference type="Proteomes" id="UP000006346"/>
    </source>
</evidence>
<dbReference type="KEGG" id="dor:Desor_0956"/>
<protein>
    <recommendedName>
        <fullName evidence="1">GmrSD restriction endonucleases N-terminal domain-containing protein</fullName>
    </recommendedName>
</protein>
<dbReference type="AlphaFoldDB" id="G7W5I4"/>
<evidence type="ECO:0000259" key="1">
    <source>
        <dbReference type="Pfam" id="PF03235"/>
    </source>
</evidence>
<organism evidence="2 3">
    <name type="scientific">Desulfosporosinus orientis (strain ATCC 19365 / DSM 765 / NCIMB 8382 / VKM B-1628 / Singapore I)</name>
    <name type="common">Desulfotomaculum orientis</name>
    <dbReference type="NCBI Taxonomy" id="768706"/>
    <lineage>
        <taxon>Bacteria</taxon>
        <taxon>Bacillati</taxon>
        <taxon>Bacillota</taxon>
        <taxon>Clostridia</taxon>
        <taxon>Eubacteriales</taxon>
        <taxon>Desulfitobacteriaceae</taxon>
        <taxon>Desulfosporosinus</taxon>
    </lineage>
</organism>
<evidence type="ECO:0000313" key="2">
    <source>
        <dbReference type="EMBL" id="AET66631.1"/>
    </source>
</evidence>
<dbReference type="Proteomes" id="UP000006346">
    <property type="component" value="Chromosome"/>
</dbReference>
<dbReference type="RefSeq" id="WP_014183453.1">
    <property type="nucleotide sequence ID" value="NC_016584.1"/>
</dbReference>
<dbReference type="eggNOG" id="COG1479">
    <property type="taxonomic scope" value="Bacteria"/>
</dbReference>
<dbReference type="Pfam" id="PF03235">
    <property type="entry name" value="GmrSD_N"/>
    <property type="match status" value="1"/>
</dbReference>
<dbReference type="STRING" id="768706.Desor_0956"/>
<reference evidence="2 3" key="2">
    <citation type="journal article" date="2012" name="J. Bacteriol.">
        <title>Complete genome sequences of Desulfosporosinus orientis DSM765T, Desulfosporosinus youngiae DSM17734T, Desulfosporosinus meridiei DSM13257T, and Desulfosporosinus acidiphilus DSM22704T.</title>
        <authorList>
            <person name="Pester M."/>
            <person name="Brambilla E."/>
            <person name="Alazard D."/>
            <person name="Rattei T."/>
            <person name="Weinmaier T."/>
            <person name="Han J."/>
            <person name="Lucas S."/>
            <person name="Lapidus A."/>
            <person name="Cheng J.F."/>
            <person name="Goodwin L."/>
            <person name="Pitluck S."/>
            <person name="Peters L."/>
            <person name="Ovchinnikova G."/>
            <person name="Teshima H."/>
            <person name="Detter J.C."/>
            <person name="Han C.S."/>
            <person name="Tapia R."/>
            <person name="Land M.L."/>
            <person name="Hauser L."/>
            <person name="Kyrpides N.C."/>
            <person name="Ivanova N.N."/>
            <person name="Pagani I."/>
            <person name="Huntmann M."/>
            <person name="Wei C.L."/>
            <person name="Davenport K.W."/>
            <person name="Daligault H."/>
            <person name="Chain P.S."/>
            <person name="Chen A."/>
            <person name="Mavromatis K."/>
            <person name="Markowitz V."/>
            <person name="Szeto E."/>
            <person name="Mikhailova N."/>
            <person name="Pati A."/>
            <person name="Wagner M."/>
            <person name="Woyke T."/>
            <person name="Ollivier B."/>
            <person name="Klenk H.P."/>
            <person name="Spring S."/>
            <person name="Loy A."/>
        </authorList>
    </citation>
    <scope>NUCLEOTIDE SEQUENCE [LARGE SCALE GENOMIC DNA]</scope>
    <source>
        <strain evidence="3">ATCC 19365 / DSM 765 / NCIMB 8382 / VKM B-1628</strain>
    </source>
</reference>
<dbReference type="HOGENOM" id="CLU_034828_2_0_9"/>
<name>G7W5I4_DESOD</name>
<dbReference type="EMBL" id="CP003108">
    <property type="protein sequence ID" value="AET66631.1"/>
    <property type="molecule type" value="Genomic_DNA"/>
</dbReference>
<proteinExistence type="predicted"/>
<accession>G7W5I4</accession>
<dbReference type="PATRIC" id="fig|768706.3.peg.923"/>
<reference evidence="3" key="1">
    <citation type="submission" date="2011-11" db="EMBL/GenBank/DDBJ databases">
        <title>Complete sequence of Desulfosporosinus orientis DSM 765.</title>
        <authorList>
            <person name="Lucas S."/>
            <person name="Han J."/>
            <person name="Lapidus A."/>
            <person name="Cheng J.-F."/>
            <person name="Goodwin L."/>
            <person name="Pitluck S."/>
            <person name="Peters L."/>
            <person name="Ovchinnikova G."/>
            <person name="Teshima H."/>
            <person name="Detter J.C."/>
            <person name="Han C."/>
            <person name="Tapia R."/>
            <person name="Land M."/>
            <person name="Hauser L."/>
            <person name="Kyrpides N."/>
            <person name="Ivanova N."/>
            <person name="Pagani I."/>
            <person name="Pester M."/>
            <person name="Spring S."/>
            <person name="Ollivier B."/>
            <person name="Rattei T."/>
            <person name="Klenk H.-P."/>
            <person name="Wagner M."/>
            <person name="Loy A."/>
            <person name="Woyke T."/>
        </authorList>
    </citation>
    <scope>NUCLEOTIDE SEQUENCE [LARGE SCALE GENOMIC DNA]</scope>
    <source>
        <strain evidence="3">ATCC 19365 / DSM 765 / NCIMB 8382 / VKM B-1628</strain>
    </source>
</reference>